<keyword evidence="2" id="KW-1185">Reference proteome</keyword>
<name>A0A167XGM2_9AGAM</name>
<accession>A0A167XGM2</accession>
<dbReference type="Proteomes" id="UP000076532">
    <property type="component" value="Unassembled WGS sequence"/>
</dbReference>
<sequence>MQGVLHRTRLTVLLFVFDDCGRRLRAKQSKFVYRIRIRTASTRPGRPSTCESAVLHHPKFSFEQLIRRTESRTCRSIKSSSYIASPVEDADSYSMASTTQHTTAGSCRRCGLRMWVTGSRDAYTRSARYWMLTTPRRGGKQNSERSKSG</sequence>
<protein>
    <submittedName>
        <fullName evidence="1">Uncharacterized protein</fullName>
    </submittedName>
</protein>
<evidence type="ECO:0000313" key="2">
    <source>
        <dbReference type="Proteomes" id="UP000076532"/>
    </source>
</evidence>
<gene>
    <name evidence="1" type="ORF">FIBSPDRAFT_875791</name>
</gene>
<proteinExistence type="predicted"/>
<organism evidence="1 2">
    <name type="scientific">Athelia psychrophila</name>
    <dbReference type="NCBI Taxonomy" id="1759441"/>
    <lineage>
        <taxon>Eukaryota</taxon>
        <taxon>Fungi</taxon>
        <taxon>Dikarya</taxon>
        <taxon>Basidiomycota</taxon>
        <taxon>Agaricomycotina</taxon>
        <taxon>Agaricomycetes</taxon>
        <taxon>Agaricomycetidae</taxon>
        <taxon>Atheliales</taxon>
        <taxon>Atheliaceae</taxon>
        <taxon>Athelia</taxon>
    </lineage>
</organism>
<dbReference type="AlphaFoldDB" id="A0A167XGM2"/>
<reference evidence="1 2" key="1">
    <citation type="journal article" date="2016" name="Mol. Biol. Evol.">
        <title>Comparative Genomics of Early-Diverging Mushroom-Forming Fungi Provides Insights into the Origins of Lignocellulose Decay Capabilities.</title>
        <authorList>
            <person name="Nagy L.G."/>
            <person name="Riley R."/>
            <person name="Tritt A."/>
            <person name="Adam C."/>
            <person name="Daum C."/>
            <person name="Floudas D."/>
            <person name="Sun H."/>
            <person name="Yadav J.S."/>
            <person name="Pangilinan J."/>
            <person name="Larsson K.H."/>
            <person name="Matsuura K."/>
            <person name="Barry K."/>
            <person name="Labutti K."/>
            <person name="Kuo R."/>
            <person name="Ohm R.A."/>
            <person name="Bhattacharya S.S."/>
            <person name="Shirouzu T."/>
            <person name="Yoshinaga Y."/>
            <person name="Martin F.M."/>
            <person name="Grigoriev I.V."/>
            <person name="Hibbett D.S."/>
        </authorList>
    </citation>
    <scope>NUCLEOTIDE SEQUENCE [LARGE SCALE GENOMIC DNA]</scope>
    <source>
        <strain evidence="1 2">CBS 109695</strain>
    </source>
</reference>
<dbReference type="EMBL" id="KV417758">
    <property type="protein sequence ID" value="KZP07199.1"/>
    <property type="molecule type" value="Genomic_DNA"/>
</dbReference>
<evidence type="ECO:0000313" key="1">
    <source>
        <dbReference type="EMBL" id="KZP07199.1"/>
    </source>
</evidence>